<gene>
    <name evidence="4" type="ORF">M421DRAFT_415879</name>
</gene>
<dbReference type="SUPFAM" id="SSF48452">
    <property type="entry name" value="TPR-like"/>
    <property type="match status" value="2"/>
</dbReference>
<protein>
    <submittedName>
        <fullName evidence="4">TPR-like protein</fullName>
    </submittedName>
</protein>
<dbReference type="InterPro" id="IPR051722">
    <property type="entry name" value="Endocytosis_PI4K-reg_protein"/>
</dbReference>
<feature type="region of interest" description="Disordered" evidence="3">
    <location>
        <begin position="780"/>
        <end position="901"/>
    </location>
</feature>
<dbReference type="Pfam" id="PF13181">
    <property type="entry name" value="TPR_8"/>
    <property type="match status" value="1"/>
</dbReference>
<dbReference type="Proteomes" id="UP000800082">
    <property type="component" value="Unassembled WGS sequence"/>
</dbReference>
<name>A0A6A5S7Q1_9PLEO</name>
<dbReference type="GeneID" id="54348534"/>
<dbReference type="Gene3D" id="1.25.40.10">
    <property type="entry name" value="Tetratricopeptide repeat domain"/>
    <property type="match status" value="2"/>
</dbReference>
<dbReference type="RefSeq" id="XP_033453785.1">
    <property type="nucleotide sequence ID" value="XM_033590866.1"/>
</dbReference>
<dbReference type="PANTHER" id="PTHR23083">
    <property type="entry name" value="TETRATRICOPEPTIDE REPEAT PROTEIN, TPR"/>
    <property type="match status" value="1"/>
</dbReference>
<evidence type="ECO:0000256" key="2">
    <source>
        <dbReference type="ARBA" id="ARBA00038251"/>
    </source>
</evidence>
<accession>A0A6A5S7Q1</accession>
<organism evidence="4 5">
    <name type="scientific">Didymella exigua CBS 183.55</name>
    <dbReference type="NCBI Taxonomy" id="1150837"/>
    <lineage>
        <taxon>Eukaryota</taxon>
        <taxon>Fungi</taxon>
        <taxon>Dikarya</taxon>
        <taxon>Ascomycota</taxon>
        <taxon>Pezizomycotina</taxon>
        <taxon>Dothideomycetes</taxon>
        <taxon>Pleosporomycetidae</taxon>
        <taxon>Pleosporales</taxon>
        <taxon>Pleosporineae</taxon>
        <taxon>Didymellaceae</taxon>
        <taxon>Didymella</taxon>
    </lineage>
</organism>
<dbReference type="SMART" id="SM00028">
    <property type="entry name" value="TPR"/>
    <property type="match status" value="5"/>
</dbReference>
<evidence type="ECO:0000313" key="5">
    <source>
        <dbReference type="Proteomes" id="UP000800082"/>
    </source>
</evidence>
<feature type="compositionally biased region" description="Polar residues" evidence="3">
    <location>
        <begin position="718"/>
        <end position="728"/>
    </location>
</feature>
<dbReference type="EMBL" id="ML978957">
    <property type="protein sequence ID" value="KAF1933537.1"/>
    <property type="molecule type" value="Genomic_DNA"/>
</dbReference>
<comment type="function">
    <text evidence="1">Involved in endocytosis.</text>
</comment>
<dbReference type="OrthoDB" id="29013at2759"/>
<keyword evidence="5" id="KW-1185">Reference proteome</keyword>
<feature type="compositionally biased region" description="Low complexity" evidence="3">
    <location>
        <begin position="834"/>
        <end position="848"/>
    </location>
</feature>
<reference evidence="4" key="1">
    <citation type="journal article" date="2020" name="Stud. Mycol.">
        <title>101 Dothideomycetes genomes: a test case for predicting lifestyles and emergence of pathogens.</title>
        <authorList>
            <person name="Haridas S."/>
            <person name="Albert R."/>
            <person name="Binder M."/>
            <person name="Bloem J."/>
            <person name="Labutti K."/>
            <person name="Salamov A."/>
            <person name="Andreopoulos B."/>
            <person name="Baker S."/>
            <person name="Barry K."/>
            <person name="Bills G."/>
            <person name="Bluhm B."/>
            <person name="Cannon C."/>
            <person name="Castanera R."/>
            <person name="Culley D."/>
            <person name="Daum C."/>
            <person name="Ezra D."/>
            <person name="Gonzalez J."/>
            <person name="Henrissat B."/>
            <person name="Kuo A."/>
            <person name="Liang C."/>
            <person name="Lipzen A."/>
            <person name="Lutzoni F."/>
            <person name="Magnuson J."/>
            <person name="Mondo S."/>
            <person name="Nolan M."/>
            <person name="Ohm R."/>
            <person name="Pangilinan J."/>
            <person name="Park H.-J."/>
            <person name="Ramirez L."/>
            <person name="Alfaro M."/>
            <person name="Sun H."/>
            <person name="Tritt A."/>
            <person name="Yoshinaga Y."/>
            <person name="Zwiers L.-H."/>
            <person name="Turgeon B."/>
            <person name="Goodwin S."/>
            <person name="Spatafora J."/>
            <person name="Crous P."/>
            <person name="Grigoriev I."/>
        </authorList>
    </citation>
    <scope>NUCLEOTIDE SEQUENCE</scope>
    <source>
        <strain evidence="4">CBS 183.55</strain>
    </source>
</reference>
<proteinExistence type="inferred from homology"/>
<evidence type="ECO:0000256" key="3">
    <source>
        <dbReference type="SAM" id="MobiDB-lite"/>
    </source>
</evidence>
<dbReference type="AlphaFoldDB" id="A0A6A5S7Q1"/>
<feature type="region of interest" description="Disordered" evidence="3">
    <location>
        <begin position="713"/>
        <end position="758"/>
    </location>
</feature>
<dbReference type="PANTHER" id="PTHR23083:SF464">
    <property type="entry name" value="TETRATRICOPEPTIDE REPEAT DOMAIN 7, ISOFORM A"/>
    <property type="match status" value="1"/>
</dbReference>
<dbReference type="InterPro" id="IPR019734">
    <property type="entry name" value="TPR_rpt"/>
</dbReference>
<comment type="similarity">
    <text evidence="2">Belongs to the YPP1 family.</text>
</comment>
<sequence>MVTESAKAVGYIQQLDEARCAGRWKDVPELCRKVEKHAPHRRCLTLTGRAEAQIATYINQRPSTAASTASSGFSQTAPTLLSAIEGEDDLSQEAFQASVCLGWLHYVLDEHELAVSRLPDSLDKIAARISGQAASLTGWSKVCVVKGTFLKGSAQERIGATADAVKAYTSILPWLSSQTGESAQFRMWTESLLGRLCQLSDQSEGSSGIIGPVDALQTFRALARFSEGGRSAGFDSAGHAQSHRLAWKSYYNTLSTIIRHELPYEAGTIQAPTEKPAVHDRTPLRLQQRAELKRVETFYENLLIKETHFPKASESNREIEVWVESVISNWRILCGASWTDSDLGEGGKEGIGRSVIDILYRAATKTYHSTQILRYLFIVHASLAEFELAFKAYDSYIEIVTRGKDRAEQEGETDEGVDDDSTFLRTSAEAIRLLCRFGCRKEAEKAIEIGRNLETWLNHYEDNKPATGASEVPAKRALVEPTALAIAYCAIGVAQAHWAQFTYDADARAGIQAKAIHFLRKSLSPTFEDPSNVDALYALAAVLAETRDIAGAIKVAKRALSSATKTQAAYSTDGVLSSGSATEFGRERKLIPLWHLLALLLTSRSEYTAAEKACEAAFAQFGDPTILFGTDAGTSRSEHLQDANGHNVSTPGVVDRMGNFEKSGILQIKMTQLALIEVTDGTVAAVDGCDELLALYGRLFGSPATEKVNLEVPATLTPPKSSAGTTKGSIFRGRGSIRTQKDTSARSSAAGLPAPAIQVTDERSVPQANGHHHHHFPHLIHHHKHEDGQSNVARSSSKLRKRSTSLGRRSVAGSSQSVEVPPLPESASNGTLTRSNAPRPLSSASSPRKSIESSETPLRPVAHNLPHASPPQGHVHQPPRQDTRLPTPLPDANYIPPDPRFSKLQDRRQKVSLLVDIWIFTAGLYARAQVFEDAREAVTEALKLVETFENELSLEFSTAKALADRGWGGGKSVEGLWADAYNARGELLVAQSLKHEARADFERALLHFPDHPQAIVGLSNVLLDIYSQDIPMEPTKATEITPLLPAQAPPSSGIATEAEPKKHHLTSHIPSAENQLSPPELSRLAARDRAFSLLSTLTKLGAGWDYSEAWYALARAYEEGGQMEKAKEVLWWCVELEDTHPVRNWRSVALGGLVL</sequence>
<dbReference type="InterPro" id="IPR011990">
    <property type="entry name" value="TPR-like_helical_dom_sf"/>
</dbReference>
<evidence type="ECO:0000256" key="1">
    <source>
        <dbReference type="ARBA" id="ARBA00002550"/>
    </source>
</evidence>
<evidence type="ECO:0000313" key="4">
    <source>
        <dbReference type="EMBL" id="KAF1933537.1"/>
    </source>
</evidence>